<comment type="caution">
    <text evidence="1">The sequence shown here is derived from an EMBL/GenBank/DDBJ whole genome shotgun (WGS) entry which is preliminary data.</text>
</comment>
<organism evidence="1 2">
    <name type="scientific">Methanoculleus taiwanensis</name>
    <dbReference type="NCBI Taxonomy" id="1550565"/>
    <lineage>
        <taxon>Archaea</taxon>
        <taxon>Methanobacteriati</taxon>
        <taxon>Methanobacteriota</taxon>
        <taxon>Stenosarchaea group</taxon>
        <taxon>Methanomicrobia</taxon>
        <taxon>Methanomicrobiales</taxon>
        <taxon>Methanomicrobiaceae</taxon>
        <taxon>Methanoculleus</taxon>
    </lineage>
</organism>
<dbReference type="Pfam" id="PF20293">
    <property type="entry name" value="MC6"/>
    <property type="match status" value="1"/>
</dbReference>
<dbReference type="Proteomes" id="UP000290932">
    <property type="component" value="Unassembled WGS sequence"/>
</dbReference>
<evidence type="ECO:0000313" key="1">
    <source>
        <dbReference type="EMBL" id="RXE56209.1"/>
    </source>
</evidence>
<accession>A0A498GZX7</accession>
<evidence type="ECO:0000313" key="2">
    <source>
        <dbReference type="Proteomes" id="UP000290932"/>
    </source>
</evidence>
<dbReference type="RefSeq" id="WP_128693961.1">
    <property type="nucleotide sequence ID" value="NZ_LHQS01000002.1"/>
</dbReference>
<protein>
    <submittedName>
        <fullName evidence="1">Uncharacterized protein</fullName>
    </submittedName>
</protein>
<sequence length="75" mass="8310">MILPSKHISEDQALLGVGAVLLRNLEQPQTVTSLWSKVRDNRSVGTYERFVLALDLLHITGIINLSQGMLQLEAP</sequence>
<name>A0A498GZX7_9EURY</name>
<dbReference type="EMBL" id="LHQS01000002">
    <property type="protein sequence ID" value="RXE56209.1"/>
    <property type="molecule type" value="Genomic_DNA"/>
</dbReference>
<gene>
    <name evidence="1" type="ORF">ABH15_08655</name>
</gene>
<proteinExistence type="predicted"/>
<reference evidence="1 2" key="1">
    <citation type="journal article" date="2015" name="Int. J. Syst. Evol. Microbiol.">
        <title>Methanoculleus taiwanensis sp. nov., a methanogen isolated from deep marine sediment at the deformation front area near Taiwan.</title>
        <authorList>
            <person name="Weng C.Y."/>
            <person name="Chen S.C."/>
            <person name="Lai M.C."/>
            <person name="Wu S.Y."/>
            <person name="Lin S."/>
            <person name="Yang T.F."/>
            <person name="Chen P.C."/>
        </authorList>
    </citation>
    <scope>NUCLEOTIDE SEQUENCE [LARGE SCALE GENOMIC DNA]</scope>
    <source>
        <strain evidence="1 2">CYW4</strain>
    </source>
</reference>
<keyword evidence="2" id="KW-1185">Reference proteome</keyword>
<dbReference type="InterPro" id="IPR046897">
    <property type="entry name" value="ABC-3C_MC6"/>
</dbReference>
<dbReference type="AlphaFoldDB" id="A0A498GZX7"/>